<dbReference type="GO" id="GO:0006355">
    <property type="term" value="P:regulation of DNA-templated transcription"/>
    <property type="evidence" value="ECO:0007669"/>
    <property type="project" value="InterPro"/>
</dbReference>
<dbReference type="EMBL" id="WXYO01000006">
    <property type="protein sequence ID" value="NAS13025.1"/>
    <property type="molecule type" value="Genomic_DNA"/>
</dbReference>
<dbReference type="AlphaFoldDB" id="A0A6L9EE73"/>
<evidence type="ECO:0000259" key="2">
    <source>
        <dbReference type="Pfam" id="PF02805"/>
    </source>
</evidence>
<keyword evidence="4" id="KW-1185">Reference proteome</keyword>
<dbReference type="InterPro" id="IPR004026">
    <property type="entry name" value="Ada_DNA_repair_Zn-bd"/>
</dbReference>
<dbReference type="Gene3D" id="3.40.10.10">
    <property type="entry name" value="DNA Methylphosphotriester Repair Domain"/>
    <property type="match status" value="1"/>
</dbReference>
<dbReference type="SUPFAM" id="SSF57884">
    <property type="entry name" value="Ada DNA repair protein, N-terminal domain (N-Ada 10)"/>
    <property type="match status" value="1"/>
</dbReference>
<comment type="caution">
    <text evidence="3">The sequence shown here is derived from an EMBL/GenBank/DDBJ whole genome shotgun (WGS) entry which is preliminary data.</text>
</comment>
<organism evidence="3 4">
    <name type="scientific">Poritiphilus flavus</name>
    <dbReference type="NCBI Taxonomy" id="2697053"/>
    <lineage>
        <taxon>Bacteria</taxon>
        <taxon>Pseudomonadati</taxon>
        <taxon>Bacteroidota</taxon>
        <taxon>Flavobacteriia</taxon>
        <taxon>Flavobacteriales</taxon>
        <taxon>Flavobacteriaceae</taxon>
        <taxon>Poritiphilus</taxon>
    </lineage>
</organism>
<dbReference type="GO" id="GO:0008270">
    <property type="term" value="F:zinc ion binding"/>
    <property type="evidence" value="ECO:0007669"/>
    <property type="project" value="InterPro"/>
</dbReference>
<dbReference type="Pfam" id="PF02805">
    <property type="entry name" value="Ada_Zn_binding"/>
    <property type="match status" value="1"/>
</dbReference>
<evidence type="ECO:0000313" key="3">
    <source>
        <dbReference type="EMBL" id="NAS13025.1"/>
    </source>
</evidence>
<accession>A0A6L9EE73</accession>
<evidence type="ECO:0000256" key="1">
    <source>
        <dbReference type="ARBA" id="ARBA00023159"/>
    </source>
</evidence>
<gene>
    <name evidence="3" type="ORF">GTQ38_13500</name>
</gene>
<dbReference type="GO" id="GO:0006281">
    <property type="term" value="P:DNA repair"/>
    <property type="evidence" value="ECO:0007669"/>
    <property type="project" value="InterPro"/>
</dbReference>
<sequence>MIAHSELSPQLLREKIKEGSITLGGNRKLKIYGRLRCKSGKRMKEVNRVFFSNEKQAKEMGYRPCGHCMRREYSRWKEENIT</sequence>
<dbReference type="GO" id="GO:0003677">
    <property type="term" value="F:DNA binding"/>
    <property type="evidence" value="ECO:0007669"/>
    <property type="project" value="InterPro"/>
</dbReference>
<feature type="domain" description="Ada DNA repair metal-binding" evidence="2">
    <location>
        <begin position="25"/>
        <end position="68"/>
    </location>
</feature>
<keyword evidence="1" id="KW-0010">Activator</keyword>
<dbReference type="RefSeq" id="WP_161436384.1">
    <property type="nucleotide sequence ID" value="NZ_WXYO01000006.1"/>
</dbReference>
<proteinExistence type="predicted"/>
<reference evidence="3 4" key="1">
    <citation type="submission" date="2020-01" db="EMBL/GenBank/DDBJ databases">
        <title>Bacteria diversity of Porities sp.</title>
        <authorList>
            <person name="Wang G."/>
        </authorList>
    </citation>
    <scope>NUCLEOTIDE SEQUENCE [LARGE SCALE GENOMIC DNA]</scope>
    <source>
        <strain evidence="3 4">R33</strain>
    </source>
</reference>
<evidence type="ECO:0000313" key="4">
    <source>
        <dbReference type="Proteomes" id="UP000475249"/>
    </source>
</evidence>
<protein>
    <submittedName>
        <fullName evidence="3">Metal-binding protein</fullName>
    </submittedName>
</protein>
<name>A0A6L9EE73_9FLAO</name>
<dbReference type="GO" id="GO:0008168">
    <property type="term" value="F:methyltransferase activity"/>
    <property type="evidence" value="ECO:0007669"/>
    <property type="project" value="InterPro"/>
</dbReference>
<dbReference type="InterPro" id="IPR035451">
    <property type="entry name" value="Ada-like_dom_sf"/>
</dbReference>
<dbReference type="Proteomes" id="UP000475249">
    <property type="component" value="Unassembled WGS sequence"/>
</dbReference>